<dbReference type="STRING" id="1076935.U4L3M4"/>
<protein>
    <submittedName>
        <fullName evidence="2">Similar to LINE-1 reverse transcriptase homolog acc. no. P08548</fullName>
    </submittedName>
</protein>
<feature type="domain" description="Reverse transcriptase" evidence="1">
    <location>
        <begin position="1"/>
        <end position="197"/>
    </location>
</feature>
<proteinExistence type="predicted"/>
<keyword evidence="2" id="KW-0808">Transferase</keyword>
<dbReference type="InterPro" id="IPR000477">
    <property type="entry name" value="RT_dom"/>
</dbReference>
<organism evidence="2 3">
    <name type="scientific">Pyronema omphalodes (strain CBS 100304)</name>
    <name type="common">Pyronema confluens</name>
    <dbReference type="NCBI Taxonomy" id="1076935"/>
    <lineage>
        <taxon>Eukaryota</taxon>
        <taxon>Fungi</taxon>
        <taxon>Dikarya</taxon>
        <taxon>Ascomycota</taxon>
        <taxon>Pezizomycotina</taxon>
        <taxon>Pezizomycetes</taxon>
        <taxon>Pezizales</taxon>
        <taxon>Pyronemataceae</taxon>
        <taxon>Pyronema</taxon>
    </lineage>
</organism>
<evidence type="ECO:0000259" key="1">
    <source>
        <dbReference type="PROSITE" id="PS50878"/>
    </source>
</evidence>
<keyword evidence="2" id="KW-0548">Nucleotidyltransferase</keyword>
<dbReference type="eggNOG" id="KOG1075">
    <property type="taxonomic scope" value="Eukaryota"/>
</dbReference>
<dbReference type="PROSITE" id="PS50878">
    <property type="entry name" value="RT_POL"/>
    <property type="match status" value="1"/>
</dbReference>
<reference evidence="2 3" key="1">
    <citation type="journal article" date="2013" name="PLoS Genet.">
        <title>The genome and development-dependent transcriptomes of Pyronema confluens: a window into fungal evolution.</title>
        <authorList>
            <person name="Traeger S."/>
            <person name="Altegoer F."/>
            <person name="Freitag M."/>
            <person name="Gabaldon T."/>
            <person name="Kempken F."/>
            <person name="Kumar A."/>
            <person name="Marcet-Houben M."/>
            <person name="Poggeler S."/>
            <person name="Stajich J.E."/>
            <person name="Nowrousian M."/>
        </authorList>
    </citation>
    <scope>NUCLEOTIDE SEQUENCE [LARGE SCALE GENOMIC DNA]</scope>
    <source>
        <strain evidence="3">CBS 100304</strain>
        <tissue evidence="2">Vegetative mycelium</tissue>
    </source>
</reference>
<accession>U4L3M4</accession>
<dbReference type="GO" id="GO:0003964">
    <property type="term" value="F:RNA-directed DNA polymerase activity"/>
    <property type="evidence" value="ECO:0007669"/>
    <property type="project" value="UniProtKB-KW"/>
</dbReference>
<dbReference type="InterPro" id="IPR043502">
    <property type="entry name" value="DNA/RNA_pol_sf"/>
</dbReference>
<dbReference type="OrthoDB" id="2205812at2759"/>
<evidence type="ECO:0000313" key="3">
    <source>
        <dbReference type="Proteomes" id="UP000018144"/>
    </source>
</evidence>
<gene>
    <name evidence="2" type="ORF">PCON_06500</name>
</gene>
<dbReference type="SUPFAM" id="SSF56672">
    <property type="entry name" value="DNA/RNA polymerases"/>
    <property type="match status" value="1"/>
</dbReference>
<dbReference type="PANTHER" id="PTHR19446">
    <property type="entry name" value="REVERSE TRANSCRIPTASES"/>
    <property type="match status" value="1"/>
</dbReference>
<evidence type="ECO:0000313" key="2">
    <source>
        <dbReference type="EMBL" id="CCX06913.1"/>
    </source>
</evidence>
<dbReference type="EMBL" id="HF935323">
    <property type="protein sequence ID" value="CCX06913.1"/>
    <property type="molecule type" value="Genomic_DNA"/>
</dbReference>
<sequence>MPGKSYFDHVKHAQLLIDYARLKDKHLYLVLLDQEKAYDRIDHGFLWKTLEQFGVPIDIIRAIQGCYSQAKSVVSINKFTSETFDVKSGVRQGDPLPCLLFNAVIETLALRIIEEPRLGGFLDENDIRHILDLYADDMAVTLTDLNQMKALLHVYKIYAKASGSTLNIQKTEIIGALDSTHAMEYRGIKVYWLGFFVVRLIELYYDQLQCPGCEFLNWDTSMSNVTKIEPPVPDVTLDGSPSTEAQFKAFKEKLKALGLEGQDFHGHDHIGIRERCQQHWDQNHGRLRSAVSF</sequence>
<name>U4L3M4_PYROM</name>
<dbReference type="Pfam" id="PF00078">
    <property type="entry name" value="RVT_1"/>
    <property type="match status" value="1"/>
</dbReference>
<dbReference type="Proteomes" id="UP000018144">
    <property type="component" value="Unassembled WGS sequence"/>
</dbReference>
<keyword evidence="3" id="KW-1185">Reference proteome</keyword>
<keyword evidence="2" id="KW-0695">RNA-directed DNA polymerase</keyword>
<dbReference type="AlphaFoldDB" id="U4L3M4"/>